<reference evidence="1 2" key="1">
    <citation type="journal article" date="2021" name="J. Hered.">
        <title>A chromosome-level genome assembly of the parasitoid wasp, Cotesia glomerata (Hymenoptera: Braconidae).</title>
        <authorList>
            <person name="Pinto B.J."/>
            <person name="Weis J.J."/>
            <person name="Gamble T."/>
            <person name="Ode P.J."/>
            <person name="Paul R."/>
            <person name="Zaspel J.M."/>
        </authorList>
    </citation>
    <scope>NUCLEOTIDE SEQUENCE [LARGE SCALE GENOMIC DNA]</scope>
    <source>
        <strain evidence="1">CgM1</strain>
    </source>
</reference>
<gene>
    <name evidence="1" type="ORF">KQX54_016029</name>
</gene>
<accession>A0AAV7ISQ6</accession>
<evidence type="ECO:0000313" key="1">
    <source>
        <dbReference type="EMBL" id="KAH0555205.1"/>
    </source>
</evidence>
<organism evidence="1 2">
    <name type="scientific">Cotesia glomerata</name>
    <name type="common">Lepidopteran parasitic wasp</name>
    <name type="synonym">Apanteles glomeratus</name>
    <dbReference type="NCBI Taxonomy" id="32391"/>
    <lineage>
        <taxon>Eukaryota</taxon>
        <taxon>Metazoa</taxon>
        <taxon>Ecdysozoa</taxon>
        <taxon>Arthropoda</taxon>
        <taxon>Hexapoda</taxon>
        <taxon>Insecta</taxon>
        <taxon>Pterygota</taxon>
        <taxon>Neoptera</taxon>
        <taxon>Endopterygota</taxon>
        <taxon>Hymenoptera</taxon>
        <taxon>Apocrita</taxon>
        <taxon>Ichneumonoidea</taxon>
        <taxon>Braconidae</taxon>
        <taxon>Microgastrinae</taxon>
        <taxon>Cotesia</taxon>
    </lineage>
</organism>
<keyword evidence="2" id="KW-1185">Reference proteome</keyword>
<dbReference type="EMBL" id="JAHXZJ010001119">
    <property type="protein sequence ID" value="KAH0555205.1"/>
    <property type="molecule type" value="Genomic_DNA"/>
</dbReference>
<comment type="caution">
    <text evidence="1">The sequence shown here is derived from an EMBL/GenBank/DDBJ whole genome shotgun (WGS) entry which is preliminary data.</text>
</comment>
<dbReference type="AlphaFoldDB" id="A0AAV7ISQ6"/>
<dbReference type="Proteomes" id="UP000826195">
    <property type="component" value="Unassembled WGS sequence"/>
</dbReference>
<name>A0AAV7ISQ6_COTGL</name>
<proteinExistence type="predicted"/>
<evidence type="ECO:0000313" key="2">
    <source>
        <dbReference type="Proteomes" id="UP000826195"/>
    </source>
</evidence>
<protein>
    <submittedName>
        <fullName evidence="1">Uncharacterized protein</fullName>
    </submittedName>
</protein>
<sequence length="100" mass="11205">MRHAQLGADLAHVTWLSEKPETRVESKCWALFVLVLVVVLSSRLLPFHRDLQYLEIPMEVERGEEEEGAAIWCGHSIAKAAEAREKSPTAVNALELLKNA</sequence>